<comment type="caution">
    <text evidence="13">The sequence shown here is derived from an EMBL/GenBank/DDBJ whole genome shotgun (WGS) entry which is preliminary data.</text>
</comment>
<comment type="similarity">
    <text evidence="1 8">Belongs to the NAD-dependent glycerol-3-phosphate dehydrogenase family.</text>
</comment>
<evidence type="ECO:0000256" key="3">
    <source>
        <dbReference type="ARBA" id="ARBA00023027"/>
    </source>
</evidence>
<dbReference type="PANTHER" id="PTHR11728">
    <property type="entry name" value="GLYCEROL-3-PHOSPHATE DEHYDROGENASE"/>
    <property type="match status" value="1"/>
</dbReference>
<dbReference type="FunFam" id="3.40.50.720:FF:000276">
    <property type="entry name" value="Glycerol-3-phosphate dehydrogenase [NAD(+)]"/>
    <property type="match status" value="1"/>
</dbReference>
<dbReference type="GO" id="GO:0141152">
    <property type="term" value="F:glycerol-3-phosphate dehydrogenase (NAD+) activity"/>
    <property type="evidence" value="ECO:0007669"/>
    <property type="project" value="UniProtKB-UniRule"/>
</dbReference>
<feature type="binding site" evidence="7">
    <location>
        <position position="328"/>
    </location>
    <ligand>
        <name>NAD(+)</name>
        <dbReference type="ChEBI" id="CHEBI:57540"/>
    </ligand>
</feature>
<evidence type="ECO:0000256" key="10">
    <source>
        <dbReference type="SAM" id="MobiDB-lite"/>
    </source>
</evidence>
<feature type="domain" description="Glycerol-3-phosphate dehydrogenase NAD-dependent C-terminal" evidence="12">
    <location>
        <begin position="224"/>
        <end position="372"/>
    </location>
</feature>
<dbReference type="FunFam" id="1.10.1040.10:FF:000004">
    <property type="entry name" value="Glycerol-3-phosphate dehydrogenase [NAD(+)]"/>
    <property type="match status" value="1"/>
</dbReference>
<feature type="active site" description="Proton acceptor" evidence="5">
    <location>
        <position position="235"/>
    </location>
</feature>
<dbReference type="EC" id="1.1.1.8" evidence="9"/>
<feature type="binding site" evidence="7">
    <location>
        <begin position="39"/>
        <end position="44"/>
    </location>
    <ligand>
        <name>NAD(+)</name>
        <dbReference type="ChEBI" id="CHEBI:57540"/>
    </ligand>
</feature>
<dbReference type="PROSITE" id="PS00957">
    <property type="entry name" value="NAD_G3PDH"/>
    <property type="match status" value="1"/>
</dbReference>
<dbReference type="NCBIfam" id="TIGR03376">
    <property type="entry name" value="glycerol3P_DH"/>
    <property type="match status" value="1"/>
</dbReference>
<dbReference type="PANTHER" id="PTHR11728:SF8">
    <property type="entry name" value="GLYCEROL-3-PHOSPHATE DEHYDROGENASE [NAD(+)]-RELATED"/>
    <property type="match status" value="1"/>
</dbReference>
<evidence type="ECO:0000259" key="12">
    <source>
        <dbReference type="Pfam" id="PF07479"/>
    </source>
</evidence>
<dbReference type="SUPFAM" id="SSF51735">
    <property type="entry name" value="NAD(P)-binding Rossmann-fold domains"/>
    <property type="match status" value="1"/>
</dbReference>
<evidence type="ECO:0000256" key="8">
    <source>
        <dbReference type="RuleBase" id="RU000437"/>
    </source>
</evidence>
<accession>A0A834Z5L4</accession>
<evidence type="ECO:0000256" key="9">
    <source>
        <dbReference type="RuleBase" id="RU361243"/>
    </source>
</evidence>
<evidence type="ECO:0000256" key="1">
    <source>
        <dbReference type="ARBA" id="ARBA00011009"/>
    </source>
</evidence>
<feature type="binding site" evidence="7">
    <location>
        <position position="183"/>
    </location>
    <ligand>
        <name>NAD(+)</name>
        <dbReference type="ChEBI" id="CHEBI:57540"/>
    </ligand>
</feature>
<name>A0A834Z5L4_TETSI</name>
<evidence type="ECO:0000256" key="5">
    <source>
        <dbReference type="PIRSR" id="PIRSR000114-1"/>
    </source>
</evidence>
<feature type="domain" description="Glycerol-3-phosphate dehydrogenase NAD-dependent N-terminal" evidence="11">
    <location>
        <begin position="34"/>
        <end position="202"/>
    </location>
</feature>
<evidence type="ECO:0000259" key="11">
    <source>
        <dbReference type="Pfam" id="PF01210"/>
    </source>
</evidence>
<feature type="binding site" evidence="7">
    <location>
        <position position="330"/>
    </location>
    <ligand>
        <name>NAD(+)</name>
        <dbReference type="ChEBI" id="CHEBI:57540"/>
    </ligand>
</feature>
<evidence type="ECO:0000313" key="14">
    <source>
        <dbReference type="Proteomes" id="UP000655225"/>
    </source>
</evidence>
<dbReference type="Pfam" id="PF01210">
    <property type="entry name" value="NAD_Gly3P_dh_N"/>
    <property type="match status" value="1"/>
</dbReference>
<keyword evidence="2 8" id="KW-0560">Oxidoreductase</keyword>
<dbReference type="OrthoDB" id="10263760at2759"/>
<dbReference type="InterPro" id="IPR006168">
    <property type="entry name" value="G3P_DH_NAD-dep"/>
</dbReference>
<keyword evidence="14" id="KW-1185">Reference proteome</keyword>
<feature type="binding site" evidence="6">
    <location>
        <position position="150"/>
    </location>
    <ligand>
        <name>substrate</name>
    </ligand>
</feature>
<evidence type="ECO:0000256" key="6">
    <source>
        <dbReference type="PIRSR" id="PIRSR000114-2"/>
    </source>
</evidence>
<dbReference type="GO" id="GO:0042803">
    <property type="term" value="F:protein homodimerization activity"/>
    <property type="evidence" value="ECO:0007669"/>
    <property type="project" value="InterPro"/>
</dbReference>
<feature type="binding site" evidence="7">
    <location>
        <position position="70"/>
    </location>
    <ligand>
        <name>NAD(+)</name>
        <dbReference type="ChEBI" id="CHEBI:57540"/>
    </ligand>
</feature>
<feature type="binding site" evidence="6">
    <location>
        <begin position="299"/>
        <end position="300"/>
    </location>
    <ligand>
        <name>substrate</name>
    </ligand>
</feature>
<dbReference type="AlphaFoldDB" id="A0A834Z5L4"/>
<dbReference type="InterPro" id="IPR017751">
    <property type="entry name" value="G3P_DH_NAD-dep_euk"/>
</dbReference>
<evidence type="ECO:0000256" key="4">
    <source>
        <dbReference type="ARBA" id="ARBA00048683"/>
    </source>
</evidence>
<protein>
    <recommendedName>
        <fullName evidence="9">Glycerol-3-phosphate dehydrogenase [NAD(+)]</fullName>
        <ecNumber evidence="9">1.1.1.8</ecNumber>
    </recommendedName>
</protein>
<dbReference type="Gene3D" id="3.40.50.720">
    <property type="entry name" value="NAD(P)-binding Rossmann-like Domain"/>
    <property type="match status" value="1"/>
</dbReference>
<feature type="region of interest" description="Disordered" evidence="10">
    <location>
        <begin position="1"/>
        <end position="27"/>
    </location>
</feature>
<evidence type="ECO:0000256" key="2">
    <source>
        <dbReference type="ARBA" id="ARBA00023002"/>
    </source>
</evidence>
<gene>
    <name evidence="13" type="ORF">HHK36_015694</name>
</gene>
<dbReference type="OMA" id="YDTPPMD"/>
<reference evidence="13 14" key="1">
    <citation type="submission" date="2020-04" db="EMBL/GenBank/DDBJ databases">
        <title>Plant Genome Project.</title>
        <authorList>
            <person name="Zhang R.-G."/>
        </authorList>
    </citation>
    <scope>NUCLEOTIDE SEQUENCE [LARGE SCALE GENOMIC DNA]</scope>
    <source>
        <strain evidence="13">YNK0</strain>
        <tissue evidence="13">Leaf</tissue>
    </source>
</reference>
<organism evidence="13 14">
    <name type="scientific">Tetracentron sinense</name>
    <name type="common">Spur-leaf</name>
    <dbReference type="NCBI Taxonomy" id="13715"/>
    <lineage>
        <taxon>Eukaryota</taxon>
        <taxon>Viridiplantae</taxon>
        <taxon>Streptophyta</taxon>
        <taxon>Embryophyta</taxon>
        <taxon>Tracheophyta</taxon>
        <taxon>Spermatophyta</taxon>
        <taxon>Magnoliopsida</taxon>
        <taxon>Trochodendrales</taxon>
        <taxon>Trochodendraceae</taxon>
        <taxon>Tetracentron</taxon>
    </lineage>
</organism>
<feature type="binding site" evidence="7">
    <location>
        <position position="127"/>
    </location>
    <ligand>
        <name>NAD(+)</name>
        <dbReference type="ChEBI" id="CHEBI:57540"/>
    </ligand>
</feature>
<dbReference type="GO" id="GO:0005829">
    <property type="term" value="C:cytosol"/>
    <property type="evidence" value="ECO:0007669"/>
    <property type="project" value="TreeGrafter"/>
</dbReference>
<evidence type="ECO:0000313" key="13">
    <source>
        <dbReference type="EMBL" id="KAF8399822.1"/>
    </source>
</evidence>
<comment type="catalytic activity">
    <reaction evidence="4 9">
        <text>sn-glycerol 3-phosphate + NAD(+) = dihydroxyacetone phosphate + NADH + H(+)</text>
        <dbReference type="Rhea" id="RHEA:11092"/>
        <dbReference type="ChEBI" id="CHEBI:15378"/>
        <dbReference type="ChEBI" id="CHEBI:57540"/>
        <dbReference type="ChEBI" id="CHEBI:57597"/>
        <dbReference type="ChEBI" id="CHEBI:57642"/>
        <dbReference type="ChEBI" id="CHEBI:57945"/>
        <dbReference type="EC" id="1.1.1.8"/>
    </reaction>
</comment>
<dbReference type="PIRSF" id="PIRSF000114">
    <property type="entry name" value="Glycerol-3-P_dh"/>
    <property type="match status" value="1"/>
</dbReference>
<dbReference type="InterPro" id="IPR008927">
    <property type="entry name" value="6-PGluconate_DH-like_C_sf"/>
</dbReference>
<evidence type="ECO:0000256" key="7">
    <source>
        <dbReference type="PIRSR" id="PIRSR000114-3"/>
    </source>
</evidence>
<dbReference type="InterPro" id="IPR013328">
    <property type="entry name" value="6PGD_dom2"/>
</dbReference>
<keyword evidence="3 7" id="KW-0520">NAD</keyword>
<dbReference type="Proteomes" id="UP000655225">
    <property type="component" value="Unassembled WGS sequence"/>
</dbReference>
<dbReference type="InterPro" id="IPR036291">
    <property type="entry name" value="NAD(P)-bd_dom_sf"/>
</dbReference>
<dbReference type="InterPro" id="IPR006109">
    <property type="entry name" value="G3P_DH_NAD-dep_C"/>
</dbReference>
<dbReference type="GO" id="GO:0005975">
    <property type="term" value="P:carbohydrate metabolic process"/>
    <property type="evidence" value="ECO:0007669"/>
    <property type="project" value="InterPro"/>
</dbReference>
<dbReference type="EMBL" id="JABCRI010000010">
    <property type="protein sequence ID" value="KAF8399822.1"/>
    <property type="molecule type" value="Genomic_DNA"/>
</dbReference>
<dbReference type="SUPFAM" id="SSF48179">
    <property type="entry name" value="6-phosphogluconate dehydrogenase C-terminal domain-like"/>
    <property type="match status" value="1"/>
</dbReference>
<dbReference type="Gene3D" id="1.10.1040.10">
    <property type="entry name" value="N-(1-d-carboxylethyl)-l-norvaline Dehydrogenase, domain 2"/>
    <property type="match status" value="1"/>
</dbReference>
<dbReference type="GO" id="GO:0046168">
    <property type="term" value="P:glycerol-3-phosphate catabolic process"/>
    <property type="evidence" value="ECO:0007669"/>
    <property type="project" value="UniProtKB-UniRule"/>
</dbReference>
<dbReference type="Pfam" id="PF07479">
    <property type="entry name" value="NAD_Gly3P_dh_C"/>
    <property type="match status" value="1"/>
</dbReference>
<dbReference type="InterPro" id="IPR011128">
    <property type="entry name" value="G3P_DH_NAD-dep_N"/>
</dbReference>
<proteinExistence type="inferred from homology"/>
<sequence length="390" mass="42851">MAPVPQKQQLEGEETIPEKDSSSSNSHEVLMKSKVTVVGSGNWGSVAAKLIASNTIKLSSFHDEVRMWVFEETLPTGEKLTEVINRTNENVKYLPGIKLGKNVVADPDLEHAVKDASMLVFVTPHQFMEGICRRLVGKIKGDVQAISLIKGMEVKMEGPCMISTLISEKLGINCCVLMGANIANEIAVEKFSEATVGYREDKEVAERWVRLFSTPYFLVSAVQDVEGVELCGTLKNVVAIGAGLVDGLEMGNNTKAAIMRIGLREMRAFSKLMFSSVRDSTFFESCGVADLITTCLGGRNRKVAEAFAKNGGKRCFDELEAELLQGQKLQGVSTAKEVYEVLSHRGWLELFPLFTTVHEICIGRLPPSAIVEYSEHTPKFSLVEGSAQYY</sequence>
<feature type="binding site" evidence="7">
    <location>
        <position position="299"/>
    </location>
    <ligand>
        <name>NAD(+)</name>
        <dbReference type="ChEBI" id="CHEBI:57540"/>
    </ligand>
</feature>
<dbReference type="GO" id="GO:0051287">
    <property type="term" value="F:NAD binding"/>
    <property type="evidence" value="ECO:0007669"/>
    <property type="project" value="UniProtKB-UniRule"/>
</dbReference>
<dbReference type="PRINTS" id="PR00077">
    <property type="entry name" value="GPDHDRGNASE"/>
</dbReference>